<name>A0A1F5VPV7_9BACT</name>
<keyword evidence="1" id="KW-0812">Transmembrane</keyword>
<dbReference type="EMBL" id="MFHH01000007">
    <property type="protein sequence ID" value="OGF65390.1"/>
    <property type="molecule type" value="Genomic_DNA"/>
</dbReference>
<evidence type="ECO:0000313" key="2">
    <source>
        <dbReference type="EMBL" id="OGF65390.1"/>
    </source>
</evidence>
<evidence type="ECO:0000256" key="1">
    <source>
        <dbReference type="SAM" id="Phobius"/>
    </source>
</evidence>
<keyword evidence="1" id="KW-0472">Membrane</keyword>
<dbReference type="PANTHER" id="PTHR37304">
    <property type="entry name" value="MEMBRANE PROTEIN-RELATED"/>
    <property type="match status" value="1"/>
</dbReference>
<dbReference type="AlphaFoldDB" id="A0A1F5VPV7"/>
<dbReference type="Pfam" id="PF04070">
    <property type="entry name" value="DUF378"/>
    <property type="match status" value="1"/>
</dbReference>
<sequence length="75" mass="7832">MKGLHILAFILLIIGGLNWLLVGLFGWDIGTYLPGGMQGGISKTIYVLVGLAAISEIVTHKSNCKRCGSAATGAM</sequence>
<accession>A0A1F5VPV7</accession>
<evidence type="ECO:0000313" key="3">
    <source>
        <dbReference type="Proteomes" id="UP000177451"/>
    </source>
</evidence>
<proteinExistence type="predicted"/>
<gene>
    <name evidence="2" type="ORF">A2Z53_00735</name>
</gene>
<keyword evidence="1" id="KW-1133">Transmembrane helix</keyword>
<feature type="transmembrane region" description="Helical" evidence="1">
    <location>
        <begin position="6"/>
        <end position="27"/>
    </location>
</feature>
<protein>
    <recommendedName>
        <fullName evidence="4">DUF378 domain-containing protein</fullName>
    </recommendedName>
</protein>
<dbReference type="InterPro" id="IPR007211">
    <property type="entry name" value="DUF378"/>
</dbReference>
<evidence type="ECO:0008006" key="4">
    <source>
        <dbReference type="Google" id="ProtNLM"/>
    </source>
</evidence>
<reference evidence="2 3" key="1">
    <citation type="journal article" date="2016" name="Nat. Commun.">
        <title>Thousands of microbial genomes shed light on interconnected biogeochemical processes in an aquifer system.</title>
        <authorList>
            <person name="Anantharaman K."/>
            <person name="Brown C.T."/>
            <person name="Hug L.A."/>
            <person name="Sharon I."/>
            <person name="Castelle C.J."/>
            <person name="Probst A.J."/>
            <person name="Thomas B.C."/>
            <person name="Singh A."/>
            <person name="Wilkins M.J."/>
            <person name="Karaoz U."/>
            <person name="Brodie E.L."/>
            <person name="Williams K.H."/>
            <person name="Hubbard S.S."/>
            <person name="Banfield J.F."/>
        </authorList>
    </citation>
    <scope>NUCLEOTIDE SEQUENCE [LARGE SCALE GENOMIC DNA]</scope>
</reference>
<comment type="caution">
    <text evidence="2">The sequence shown here is derived from an EMBL/GenBank/DDBJ whole genome shotgun (WGS) entry which is preliminary data.</text>
</comment>
<dbReference type="PANTHER" id="PTHR37304:SF1">
    <property type="entry name" value="MEMBRANE PROTEIN"/>
    <property type="match status" value="1"/>
</dbReference>
<dbReference type="Proteomes" id="UP000177451">
    <property type="component" value="Unassembled WGS sequence"/>
</dbReference>
<organism evidence="2 3">
    <name type="scientific">Candidatus Giovannonibacteria bacterium RIFCSPHIGHO2_02_42_15</name>
    <dbReference type="NCBI Taxonomy" id="1798329"/>
    <lineage>
        <taxon>Bacteria</taxon>
        <taxon>Candidatus Giovannoniibacteriota</taxon>
    </lineage>
</organism>